<evidence type="ECO:0000256" key="25">
    <source>
        <dbReference type="SAM" id="MobiDB-lite"/>
    </source>
</evidence>
<dbReference type="InterPro" id="IPR028823">
    <property type="entry name" value="NALCN"/>
</dbReference>
<name>A0A4S2KEE4_9HYME</name>
<dbReference type="Gene3D" id="1.20.120.350">
    <property type="entry name" value="Voltage-gated potassium channels. Chain C"/>
    <property type="match status" value="4"/>
</dbReference>
<evidence type="ECO:0000313" key="29">
    <source>
        <dbReference type="EMBL" id="TGZ45928.1"/>
    </source>
</evidence>
<keyword evidence="13" id="KW-0175">Coiled coil</keyword>
<feature type="transmembrane region" description="Helical" evidence="26">
    <location>
        <begin position="1830"/>
        <end position="1853"/>
    </location>
</feature>
<dbReference type="PANTHER" id="PTHR46141">
    <property type="entry name" value="SODIUM LEAK CHANNEL NON-SELECTIVE PROTEIN"/>
    <property type="match status" value="1"/>
</dbReference>
<dbReference type="GO" id="GO:0005272">
    <property type="term" value="F:sodium channel activity"/>
    <property type="evidence" value="ECO:0007669"/>
    <property type="project" value="UniProtKB-KW"/>
</dbReference>
<feature type="transmembrane region" description="Helical" evidence="26">
    <location>
        <begin position="203"/>
        <end position="223"/>
    </location>
</feature>
<keyword evidence="9" id="KW-0067">ATP-binding</keyword>
<dbReference type="Proteomes" id="UP000310200">
    <property type="component" value="Unassembled WGS sequence"/>
</dbReference>
<keyword evidence="15 26" id="KW-0472">Membrane</keyword>
<feature type="domain" description="ABC transporter" evidence="27">
    <location>
        <begin position="546"/>
        <end position="769"/>
    </location>
</feature>
<dbReference type="Pfam" id="PF00520">
    <property type="entry name" value="Ion_trans"/>
    <property type="match status" value="4"/>
</dbReference>
<reference evidence="29 30" key="1">
    <citation type="journal article" date="2019" name="Philos. Trans. R. Soc. Lond., B, Biol. Sci.">
        <title>Ant behaviour and brain gene expression of defending hosts depend on the ecological success of the intruding social parasite.</title>
        <authorList>
            <person name="Kaur R."/>
            <person name="Stoldt M."/>
            <person name="Jongepier E."/>
            <person name="Feldmeyer B."/>
            <person name="Menzel F."/>
            <person name="Bornberg-Bauer E."/>
            <person name="Foitzik S."/>
        </authorList>
    </citation>
    <scope>NUCLEOTIDE SEQUENCE [LARGE SCALE GENOMIC DNA]</scope>
    <source>
        <tissue evidence="29">Whole body</tissue>
    </source>
</reference>
<feature type="transmembrane region" description="Helical" evidence="26">
    <location>
        <begin position="1799"/>
        <end position="1818"/>
    </location>
</feature>
<keyword evidence="18" id="KW-0739">Sodium transport</keyword>
<evidence type="ECO:0000256" key="21">
    <source>
        <dbReference type="ARBA" id="ARBA00061650"/>
    </source>
</evidence>
<feature type="transmembrane region" description="Helical" evidence="26">
    <location>
        <begin position="2548"/>
        <end position="2571"/>
    </location>
</feature>
<feature type="transmembrane region" description="Helical" evidence="26">
    <location>
        <begin position="990"/>
        <end position="1016"/>
    </location>
</feature>
<sequence>MGQTAEGNNDSNDKRTESNTQHEHNERSSEPDRQQQSLLPKASGSTARQVREYMPRSGMKKYNNALSNLIPVRYQNQKKENSPADNAGLFSYVYITWMTPYLWKAYKKGLTINDLPDISVYDTCEYNALRLDVLWQQELSQNGPNAASFSMVAWRFVRTRVCVSCFLLTCSLIFGFISPTIIMRKILEHVESPEENFWDGIKWVFLLTVCDSLRAFFFTWTWNMNYKTGLRLKSACTALLYKKIMRLNSLGNKSTGEVINLFCNDSQRLFDVIIYGPMIISGPIVISCGIIYVLWLFNPIALVGMIAFLSFYPCQYFISRATGYFRSKSVNITDARVRLMSEILECIKLIKMYSWENYFGQKLLAIRKKEERWLHKTAYFQSLSISLTPAIPVISAIITFLAHIASGSGLTAAQAFPMTTLFGNLLRLALTSLKDTTRYFMSALIALRRFKVFPFVSVLNAQIRTSFMFLQVALINIAAVKITYGRIKGVLLLDEGSCRATKPIVRSQAVAIANGTFVCDSIRLQTDASTDSKKKKKSPPVTDNPLELENLNQPTQEAKYVEVLSDVHFGAPKGKLVGICGHVGSGKSSLLLAALGQLRMTKGNILREGTCAYVSQQAWIVNGTFKENILFGEEFDAKRYYHTITICNLKEDLNMLPGGDDTEIGERGVNLSGGQKQRVALARAYYANRDIYFLDDPLSAVDAYVGSYIFEKLILEALRNKSVLFVTHNIQFLKRCDEIYMMNAGKIVEHGTHEDLMRLDREYASMVKNSTIVTEEHLSAVKSTGVMQRNIDDSEVRKAESAYKENYGKEKLYKGTALTVAEKSETGSVKSYTYHTYVQATGGYLIAIIVFFTFFLNVGSSAFSTWWLAVWIKAGGGNVTVSGTNDTVYSENINANPHFSFYRDIYGTCIAGILLTSFIRGLVIMFATIKASTTLHNTFFRKIISSPLSFFETTPSGRIQNVFTRDIDEIDNYLPISIENMVQNIFTCSFAIFFICGILPWFSIPLLLFGTLFFFVGKLFRIGMRDLKRMESVSRSPVLSFVTTSIQGLSTIHAFQKEKNFLYRFEELFNTNNLCQHLCQAAMRWSAVRLDSLVIASSCITALLVISFKNEISPAFAGLAMAYATQMTGVFQYTVRLMSETEVRFISVERISYYLKTLQREGASRTVALKITDDWPSHGKIEFKAVQMRYREELPLVLIDVSFNIKAGEKIGIVGRTGSGKSSLVVALFRLVEICEGVIKIDGIDISKLELDVLRSKLSIIPQDPILFSGTIRSNLDPFQQHADRDIWSALEKTQMKEKVSVMPGNLDASVGFGGNNLSVGERQLLCLSRALLHSAKVLILDEATAAVDPETETTVQNTLQNEFADCTVLTIAHRLQTVVTCNRILVMSEGRVVEFDEPAKLLSRLTIANIIPIMMLGRKQSLKGEPVLADYGPEESLNESADIEWVNKLWVRRLMRFCALVSLTSVCLNTPKTFEKVPSLQYVTFICDLIVTFLFTAEMIAKMHIRGILKRDKSYLKDHWCQFDASMVIFLWLSVILQMFEMLGFLIKFSYASIMRAPRPLIMIRFLRVFLKFSMPKARINQIFKRSSQQIYNVTLFFLFFMSLYGLLGVQFFGELKNHCVQNTTKPHYITINSLAIPDTFCSTDPGSGYQCPEGMICMKLELTKYIIGFNGFDEFATSIFTVYQAASQEGWVFIMYRAIDSLPAWRAVLYFSTMIFFLAWLVKNVFIAVITETFNEIRVQFQQMWGVRGHISNSSASQILTGDDNGWKLVTLDENKHGGLASPLCHTILKSPHFRSVVMCAILANGITTATMSFKHDEKPRHTYYDNYYWAEIVFTILLDLETLFKIWCLGFRSYYKHSIHKFELLLAIGTTIHILPFFYLSGFTYFQVLRMVRLIKASPMLEDFVYKIFGPGKKLGSLIIFTMCLLVISSSISMQLFCFLCDFTKFETFPEAFMSMFQIFTQEAWVDVMDETMLRTHETVAPLVAVYFILYHLFVTLIVLSLFVAVILDNLELDEDIKKLKQLKFREQSAEIKESLPFRLRIFEKFPDSPQMTCLHKVPSDFNLPKVRESFMRQFVLEVEDEENEGAKRTNETFDSKIVYRKQRPVKILNNPPKVRSVVTNLKKASVIYIINDSNNQRLLLGDSAMIPVPGKGLLKPQGTVSGAKQLRIDPKKSIRRSVRSGSIKLKQTYEHLMENGDIGGINRVSSSRSRPHDLDIKLLQAKRQQAEMRRNQREDDLRENHPFFDTPLFAVPRESKFRKYCQLFVYARYDARLKDPLTGKERKVQYKSLHNFLGLVTYLDWVMIFITTLSCISMMFETPRKRVMETPALQVTEYCFVICMSIELALKILADGLFFTPKAYIKDVASVLDVFIYIVSLVFLCWMPKSVPPNSGAQLLMILRCVRPLRIFTLVPHMRKVVYELCRGFKEILLVSTLLFLLMFMFASYGVQLYGGRLARCNDPTILKREECVGVFMRRVFVTKMKLRPGKNESYPSILVPRVWANPKRFNFDNIGDAMMALFEVLSFKGWLDVRDVLIKALGPLHSIYIHIYIFLGCMIGLTLFVGVVIANYSENKGTALLTVDQRRWCDLKKRLKIAQPLHLPPRPDGKMFRAFIYDITQNIYFKRFIAAMVLMNSALLCVSWRLEEKHTEALATVSTILTLVFLVEVIMKIIAFTPRGYWQSRRNRYDLLVTVVGVIWIIIHCTMQNDLSYVIGFMVVILRFFTITGKHTTLKMLMLTVGVSVCKSFFIIFGMFLLVFFYALAGTIIFGTVKYGEGIGRRANFESPVTGVAMLFRIVTGEDWNKIMHDCMIQPPYCTPADNYWETDCGNFHASLIYFCTFYVIITYIVLNLLVAIIMENFSLFYSNEEDALLSYADIRNFQNTWNVVDNHQKGVIPVKRVKFILRLLKGRLETDPQKDRLLFKYMCYELERLHNGEDVTFHDVINMLSYRSVDIRKALQLEELLAREEFEYIIEEEVAKQTIRTWLQGCLKKIRAKQNNLIAGLRATNNAAMLIQDIEKGKEEKGKEVSVDREEEIETKDVEVPKYRAKKPMVLPRSDSIGSASGRKYLAPTLSDPAAVRSEKDKIAASKKRNSRPPSMVKNNLHHHLTENTEQSRQQREALSNKTTAPKVSSVMLEVREWWKEQLAYSSESSEDEL</sequence>
<dbReference type="PANTHER" id="PTHR46141:SF1">
    <property type="entry name" value="SODIUM LEAK CHANNEL NALCN"/>
    <property type="match status" value="1"/>
</dbReference>
<dbReference type="PROSITE" id="PS50893">
    <property type="entry name" value="ABC_TRANSPORTER_2"/>
    <property type="match status" value="2"/>
</dbReference>
<dbReference type="CDD" id="cd18599">
    <property type="entry name" value="ABC_6TM_MRP5_8_9_D2"/>
    <property type="match status" value="1"/>
</dbReference>
<dbReference type="SUPFAM" id="SSF81324">
    <property type="entry name" value="Voltage-gated potassium channels"/>
    <property type="match status" value="4"/>
</dbReference>
<dbReference type="Gene3D" id="1.10.287.70">
    <property type="match status" value="4"/>
</dbReference>
<feature type="transmembrane region" description="Helical" evidence="26">
    <location>
        <begin position="2296"/>
        <end position="2320"/>
    </location>
</feature>
<keyword evidence="6 26" id="KW-0812">Transmembrane</keyword>
<feature type="transmembrane region" description="Helical" evidence="26">
    <location>
        <begin position="2432"/>
        <end position="2451"/>
    </location>
</feature>
<feature type="region of interest" description="Disordered" evidence="25">
    <location>
        <begin position="529"/>
        <end position="548"/>
    </location>
</feature>
<feature type="transmembrane region" description="Helical" evidence="26">
    <location>
        <begin position="2629"/>
        <end position="2648"/>
    </location>
</feature>
<keyword evidence="10" id="KW-0851">Voltage-gated channel</keyword>
<dbReference type="GO" id="GO:0005524">
    <property type="term" value="F:ATP binding"/>
    <property type="evidence" value="ECO:0007669"/>
    <property type="project" value="UniProtKB-KW"/>
</dbReference>
<evidence type="ECO:0000256" key="26">
    <source>
        <dbReference type="SAM" id="Phobius"/>
    </source>
</evidence>
<dbReference type="FunFam" id="1.10.287.70:FF:000060">
    <property type="entry name" value="Sodium leak channel non-selective protein"/>
    <property type="match status" value="1"/>
</dbReference>
<feature type="transmembrane region" description="Helical" evidence="26">
    <location>
        <begin position="1865"/>
        <end position="1889"/>
    </location>
</feature>
<comment type="similarity">
    <text evidence="2">Belongs to the ABC transporter superfamily. ABCC family. Conjugate transporter (TC 3.A.1.208) subfamily.</text>
</comment>
<evidence type="ECO:0000256" key="1">
    <source>
        <dbReference type="ARBA" id="ARBA00004651"/>
    </source>
</evidence>
<feature type="transmembrane region" description="Helical" evidence="26">
    <location>
        <begin position="905"/>
        <end position="929"/>
    </location>
</feature>
<dbReference type="GO" id="GO:0032230">
    <property type="term" value="P:positive regulation of synaptic transmission, GABAergic"/>
    <property type="evidence" value="ECO:0007669"/>
    <property type="project" value="TreeGrafter"/>
</dbReference>
<dbReference type="FunFam" id="1.10.287.70:FF:000061">
    <property type="entry name" value="Sodium leak channel non-selective protein"/>
    <property type="match status" value="1"/>
</dbReference>
<feature type="transmembrane region" description="Helical" evidence="26">
    <location>
        <begin position="300"/>
        <end position="318"/>
    </location>
</feature>
<dbReference type="GO" id="GO:0032224">
    <property type="term" value="P:positive regulation of synaptic transmission, cholinergic"/>
    <property type="evidence" value="ECO:0007669"/>
    <property type="project" value="TreeGrafter"/>
</dbReference>
<evidence type="ECO:0000256" key="12">
    <source>
        <dbReference type="ARBA" id="ARBA00023053"/>
    </source>
</evidence>
<keyword evidence="30" id="KW-1185">Reference proteome</keyword>
<feature type="transmembrane region" description="Helical" evidence="26">
    <location>
        <begin position="1709"/>
        <end position="1732"/>
    </location>
</feature>
<keyword evidence="19" id="KW-0407">Ion channel</keyword>
<dbReference type="EMBL" id="QBLH01003027">
    <property type="protein sequence ID" value="TGZ45928.1"/>
    <property type="molecule type" value="Genomic_DNA"/>
</dbReference>
<feature type="region of interest" description="Disordered" evidence="25">
    <location>
        <begin position="3058"/>
        <end position="3133"/>
    </location>
</feature>
<keyword evidence="3" id="KW-0813">Transport</keyword>
<comment type="caution">
    <text evidence="29">The sequence shown here is derived from an EMBL/GenBank/DDBJ whole genome shotgun (WGS) entry which is preliminary data.</text>
</comment>
<keyword evidence="12" id="KW-0915">Sodium</keyword>
<dbReference type="Pfam" id="PF00664">
    <property type="entry name" value="ABC_membrane"/>
    <property type="match status" value="2"/>
</dbReference>
<evidence type="ECO:0000256" key="11">
    <source>
        <dbReference type="ARBA" id="ARBA00022989"/>
    </source>
</evidence>
<feature type="domain" description="ABC transmembrane type-1" evidence="28">
    <location>
        <begin position="166"/>
        <end position="426"/>
    </location>
</feature>
<feature type="transmembrane region" description="Helical" evidence="26">
    <location>
        <begin position="2654"/>
        <end position="2678"/>
    </location>
</feature>
<dbReference type="Gene3D" id="1.10.238.10">
    <property type="entry name" value="EF-hand"/>
    <property type="match status" value="1"/>
</dbReference>
<evidence type="ECO:0000256" key="6">
    <source>
        <dbReference type="ARBA" id="ARBA00022692"/>
    </source>
</evidence>
<dbReference type="FunFam" id="1.20.120.350:FF:000030">
    <property type="entry name" value="sodium leak channel non-selective protein"/>
    <property type="match status" value="1"/>
</dbReference>
<feature type="transmembrane region" description="Helical" evidence="26">
    <location>
        <begin position="411"/>
        <end position="430"/>
    </location>
</feature>
<evidence type="ECO:0000256" key="4">
    <source>
        <dbReference type="ARBA" id="ARBA00022461"/>
    </source>
</evidence>
<evidence type="ECO:0000313" key="30">
    <source>
        <dbReference type="Proteomes" id="UP000310200"/>
    </source>
</evidence>
<evidence type="ECO:0000256" key="15">
    <source>
        <dbReference type="ARBA" id="ARBA00023136"/>
    </source>
</evidence>
<dbReference type="GO" id="GO:0140359">
    <property type="term" value="F:ABC-type transporter activity"/>
    <property type="evidence" value="ECO:0007669"/>
    <property type="project" value="InterPro"/>
</dbReference>
<keyword evidence="14" id="KW-0406">Ion transport</keyword>
<evidence type="ECO:0000256" key="8">
    <source>
        <dbReference type="ARBA" id="ARBA00022741"/>
    </source>
</evidence>
<evidence type="ECO:0000256" key="24">
    <source>
        <dbReference type="ARBA" id="ARBA00082498"/>
    </source>
</evidence>
<feature type="region of interest" description="Disordered" evidence="25">
    <location>
        <begin position="1"/>
        <end position="57"/>
    </location>
</feature>
<feature type="transmembrane region" description="Helical" evidence="26">
    <location>
        <begin position="1988"/>
        <end position="2011"/>
    </location>
</feature>
<gene>
    <name evidence="29" type="ORF">DBV15_02692</name>
</gene>
<feature type="transmembrane region" description="Helical" evidence="26">
    <location>
        <begin position="2837"/>
        <end position="2859"/>
    </location>
</feature>
<dbReference type="Gene3D" id="1.20.1560.10">
    <property type="entry name" value="ABC transporter type 1, transmembrane domain"/>
    <property type="match status" value="2"/>
</dbReference>
<feature type="domain" description="ABC transporter" evidence="27">
    <location>
        <begin position="1181"/>
        <end position="1415"/>
    </location>
</feature>
<dbReference type="InterPro" id="IPR003439">
    <property type="entry name" value="ABC_transporter-like_ATP-bd"/>
</dbReference>
<comment type="subcellular location">
    <subcellularLocation>
        <location evidence="1">Cell membrane</location>
        <topology evidence="1">Multi-pass membrane protein</topology>
    </subcellularLocation>
</comment>
<dbReference type="InterPro" id="IPR005821">
    <property type="entry name" value="Ion_trans_dom"/>
</dbReference>
<protein>
    <recommendedName>
        <fullName evidence="22">Sodium leak channel NALCN</fullName>
    </recommendedName>
    <alternativeName>
        <fullName evidence="23">Sodium leak channel non-selective protein</fullName>
    </alternativeName>
    <alternativeName>
        <fullName evidence="24">Voltage gated channel-like protein 1</fullName>
    </alternativeName>
</protein>
<dbReference type="GO" id="GO:0016887">
    <property type="term" value="F:ATP hydrolysis activity"/>
    <property type="evidence" value="ECO:0007669"/>
    <property type="project" value="InterPro"/>
</dbReference>
<dbReference type="InterPro" id="IPR036640">
    <property type="entry name" value="ABC1_TM_sf"/>
</dbReference>
<feature type="domain" description="ABC transmembrane type-1" evidence="28">
    <location>
        <begin position="848"/>
        <end position="1140"/>
    </location>
</feature>
<dbReference type="FunFam" id="1.20.1560.10:FF:000015">
    <property type="entry name" value="multidrug resistance-associated protein 5 isoform X1"/>
    <property type="match status" value="1"/>
</dbReference>
<evidence type="ECO:0000256" key="5">
    <source>
        <dbReference type="ARBA" id="ARBA00022475"/>
    </source>
</evidence>
<evidence type="ECO:0000256" key="7">
    <source>
        <dbReference type="ARBA" id="ARBA00022737"/>
    </source>
</evidence>
<dbReference type="CDD" id="cd03244">
    <property type="entry name" value="ABCC_MRP_domain2"/>
    <property type="match status" value="1"/>
</dbReference>
<dbReference type="PROSITE" id="PS00211">
    <property type="entry name" value="ABC_TRANSPORTER_1"/>
    <property type="match status" value="2"/>
</dbReference>
<dbReference type="Gene3D" id="3.40.50.300">
    <property type="entry name" value="P-loop containing nucleotide triphosphate hydrolases"/>
    <property type="match status" value="2"/>
</dbReference>
<dbReference type="CDD" id="cd03250">
    <property type="entry name" value="ABCC_MRP_domain1"/>
    <property type="match status" value="1"/>
</dbReference>
<dbReference type="SMART" id="SM00382">
    <property type="entry name" value="AAA"/>
    <property type="match status" value="2"/>
</dbReference>
<keyword evidence="17" id="KW-0325">Glycoprotein</keyword>
<evidence type="ECO:0000256" key="14">
    <source>
        <dbReference type="ARBA" id="ARBA00023065"/>
    </source>
</evidence>
<proteinExistence type="inferred from homology"/>
<keyword evidence="4" id="KW-0894">Sodium channel</keyword>
<evidence type="ECO:0000256" key="17">
    <source>
        <dbReference type="ARBA" id="ARBA00023180"/>
    </source>
</evidence>
<dbReference type="STRING" id="300112.A0A4S2KEE4"/>
<feature type="transmembrane region" description="Helical" evidence="26">
    <location>
        <begin position="2750"/>
        <end position="2774"/>
    </location>
</feature>
<evidence type="ECO:0000256" key="13">
    <source>
        <dbReference type="ARBA" id="ARBA00023054"/>
    </source>
</evidence>
<dbReference type="FunFam" id="3.40.50.300:FF:000074">
    <property type="entry name" value="Multidrug resistance-associated protein 5 isoform 1"/>
    <property type="match status" value="1"/>
</dbReference>
<evidence type="ECO:0000256" key="19">
    <source>
        <dbReference type="ARBA" id="ARBA00023303"/>
    </source>
</evidence>
<dbReference type="FunFam" id="1.20.120.350:FF:000034">
    <property type="entry name" value="Sodium leak channel non-selective protein"/>
    <property type="match status" value="1"/>
</dbReference>
<evidence type="ECO:0000256" key="3">
    <source>
        <dbReference type="ARBA" id="ARBA00022448"/>
    </source>
</evidence>
<dbReference type="InterPro" id="IPR017871">
    <property type="entry name" value="ABC_transporter-like_CS"/>
</dbReference>
<dbReference type="SUPFAM" id="SSF52540">
    <property type="entry name" value="P-loop containing nucleoside triphosphate hydrolases"/>
    <property type="match status" value="2"/>
</dbReference>
<dbReference type="PROSITE" id="PS50929">
    <property type="entry name" value="ABC_TM1F"/>
    <property type="match status" value="2"/>
</dbReference>
<dbReference type="InterPro" id="IPR027359">
    <property type="entry name" value="Volt_channel_dom_sf"/>
</dbReference>
<evidence type="ECO:0000256" key="9">
    <source>
        <dbReference type="ARBA" id="ARBA00022840"/>
    </source>
</evidence>
<dbReference type="InterPro" id="IPR003593">
    <property type="entry name" value="AAA+_ATPase"/>
</dbReference>
<dbReference type="Pfam" id="PF00005">
    <property type="entry name" value="ABC_tran"/>
    <property type="match status" value="2"/>
</dbReference>
<evidence type="ECO:0000256" key="10">
    <source>
        <dbReference type="ARBA" id="ARBA00022882"/>
    </source>
</evidence>
<keyword evidence="7" id="KW-0677">Repeat</keyword>
<dbReference type="SUPFAM" id="SSF90123">
    <property type="entry name" value="ABC transporter transmembrane region"/>
    <property type="match status" value="2"/>
</dbReference>
<feature type="transmembrane region" description="Helical" evidence="26">
    <location>
        <begin position="378"/>
        <end position="405"/>
    </location>
</feature>
<feature type="transmembrane region" description="Helical" evidence="26">
    <location>
        <begin position="1592"/>
        <end position="1614"/>
    </location>
</feature>
<dbReference type="FunFam" id="1.20.1560.10:FF:000012">
    <property type="entry name" value="ATP binding cassette subfamily C member 5"/>
    <property type="match status" value="1"/>
</dbReference>
<evidence type="ECO:0000256" key="16">
    <source>
        <dbReference type="ARBA" id="ARBA00023157"/>
    </source>
</evidence>
<evidence type="ECO:0000256" key="23">
    <source>
        <dbReference type="ARBA" id="ARBA00081688"/>
    </source>
</evidence>
<evidence type="ECO:0000256" key="20">
    <source>
        <dbReference type="ARBA" id="ARBA00036239"/>
    </source>
</evidence>
<evidence type="ECO:0000259" key="27">
    <source>
        <dbReference type="PROSITE" id="PS50893"/>
    </source>
</evidence>
<accession>A0A4S2KEE4</accession>
<evidence type="ECO:0000256" key="2">
    <source>
        <dbReference type="ARBA" id="ARBA00009726"/>
    </source>
</evidence>
<keyword evidence="8" id="KW-0547">Nucleotide-binding</keyword>
<comment type="similarity">
    <text evidence="21">Belongs to the NALCN family.</text>
</comment>
<dbReference type="FunFam" id="1.10.287.70:FF:000066">
    <property type="entry name" value="Sodium leak channel non-selective protein"/>
    <property type="match status" value="1"/>
</dbReference>
<dbReference type="CDD" id="cd18592">
    <property type="entry name" value="ABC_6TM_MRP5_8_9_D1"/>
    <property type="match status" value="1"/>
</dbReference>
<dbReference type="GO" id="GO:0034702">
    <property type="term" value="C:monoatomic ion channel complex"/>
    <property type="evidence" value="ECO:0007669"/>
    <property type="project" value="UniProtKB-KW"/>
</dbReference>
<evidence type="ECO:0000259" key="28">
    <source>
        <dbReference type="PROSITE" id="PS50929"/>
    </source>
</evidence>
<feature type="transmembrane region" description="Helical" evidence="26">
    <location>
        <begin position="844"/>
        <end position="869"/>
    </location>
</feature>
<dbReference type="GO" id="GO:0005886">
    <property type="term" value="C:plasma membrane"/>
    <property type="evidence" value="ECO:0007669"/>
    <property type="project" value="UniProtKB-SubCell"/>
</dbReference>
<feature type="transmembrane region" description="Helical" evidence="26">
    <location>
        <begin position="272"/>
        <end position="294"/>
    </location>
</feature>
<keyword evidence="11 26" id="KW-1133">Transmembrane helix</keyword>
<feature type="transmembrane region" description="Helical" evidence="26">
    <location>
        <begin position="2371"/>
        <end position="2389"/>
    </location>
</feature>
<feature type="transmembrane region" description="Helical" evidence="26">
    <location>
        <begin position="1921"/>
        <end position="1944"/>
    </location>
</feature>
<feature type="transmembrane region" description="Helical" evidence="26">
    <location>
        <begin position="161"/>
        <end position="183"/>
    </location>
</feature>
<evidence type="ECO:0000256" key="18">
    <source>
        <dbReference type="ARBA" id="ARBA00023201"/>
    </source>
</evidence>
<feature type="transmembrane region" description="Helical" evidence="26">
    <location>
        <begin position="2332"/>
        <end position="2350"/>
    </location>
</feature>
<feature type="transmembrane region" description="Helical" evidence="26">
    <location>
        <begin position="2712"/>
        <end position="2729"/>
    </location>
</feature>
<organism evidence="29 30">
    <name type="scientific">Temnothorax longispinosus</name>
    <dbReference type="NCBI Taxonomy" id="300112"/>
    <lineage>
        <taxon>Eukaryota</taxon>
        <taxon>Metazoa</taxon>
        <taxon>Ecdysozoa</taxon>
        <taxon>Arthropoda</taxon>
        <taxon>Hexapoda</taxon>
        <taxon>Insecta</taxon>
        <taxon>Pterygota</taxon>
        <taxon>Neoptera</taxon>
        <taxon>Endopterygota</taxon>
        <taxon>Hymenoptera</taxon>
        <taxon>Apocrita</taxon>
        <taxon>Aculeata</taxon>
        <taxon>Formicoidea</taxon>
        <taxon>Formicidae</taxon>
        <taxon>Myrmicinae</taxon>
        <taxon>Temnothorax</taxon>
    </lineage>
</organism>
<evidence type="ECO:0000256" key="22">
    <source>
        <dbReference type="ARBA" id="ARBA00074738"/>
    </source>
</evidence>
<dbReference type="FunFam" id="1.10.238.10:FF:000080">
    <property type="entry name" value="Sodium leak channel non-selective protein"/>
    <property type="match status" value="1"/>
</dbReference>
<feature type="compositionally biased region" description="Polar residues" evidence="25">
    <location>
        <begin position="1"/>
        <end position="10"/>
    </location>
</feature>
<feature type="transmembrane region" description="Helical" evidence="26">
    <location>
        <begin position="1523"/>
        <end position="1548"/>
    </location>
</feature>
<keyword evidence="16" id="KW-1015">Disulfide bond</keyword>
<feature type="compositionally biased region" description="Basic and acidic residues" evidence="25">
    <location>
        <begin position="11"/>
        <end position="33"/>
    </location>
</feature>
<feature type="compositionally biased region" description="Polar residues" evidence="25">
    <location>
        <begin position="3114"/>
        <end position="3133"/>
    </location>
</feature>
<keyword evidence="5" id="KW-1003">Cell membrane</keyword>
<feature type="compositionally biased region" description="Polar residues" evidence="25">
    <location>
        <begin position="34"/>
        <end position="48"/>
    </location>
</feature>
<comment type="catalytic activity">
    <reaction evidence="20">
        <text>Na(+)(in) = Na(+)(out)</text>
        <dbReference type="Rhea" id="RHEA:34963"/>
        <dbReference type="ChEBI" id="CHEBI:29101"/>
    </reaction>
</comment>
<dbReference type="InterPro" id="IPR011527">
    <property type="entry name" value="ABC1_TM_dom"/>
</dbReference>
<dbReference type="FunFam" id="3.40.50.300:FF:000997">
    <property type="entry name" value="Multidrug resistance-associated protein 1"/>
    <property type="match status" value="1"/>
</dbReference>
<dbReference type="InterPro" id="IPR027417">
    <property type="entry name" value="P-loop_NTPase"/>
</dbReference>